<dbReference type="InterPro" id="IPR036465">
    <property type="entry name" value="vWFA_dom_sf"/>
</dbReference>
<dbReference type="NCBIfam" id="TIGR04088">
    <property type="entry name" value="cognate_SipW"/>
    <property type="match status" value="1"/>
</dbReference>
<dbReference type="PANTHER" id="PTHR10579">
    <property type="entry name" value="CALCIUM-ACTIVATED CHLORIDE CHANNEL REGULATOR"/>
    <property type="match status" value="1"/>
</dbReference>
<feature type="transmembrane region" description="Helical" evidence="1">
    <location>
        <begin position="34"/>
        <end position="56"/>
    </location>
</feature>
<evidence type="ECO:0000313" key="4">
    <source>
        <dbReference type="Proteomes" id="UP000263012"/>
    </source>
</evidence>
<feature type="domain" description="VWFA" evidence="2">
    <location>
        <begin position="279"/>
        <end position="534"/>
    </location>
</feature>
<dbReference type="Proteomes" id="UP000263012">
    <property type="component" value="Chromosome"/>
</dbReference>
<dbReference type="CDD" id="cd00198">
    <property type="entry name" value="vWFA"/>
    <property type="match status" value="1"/>
</dbReference>
<evidence type="ECO:0000313" key="3">
    <source>
        <dbReference type="EMBL" id="AUX09705.1"/>
    </source>
</evidence>
<keyword evidence="1" id="KW-1133">Transmembrane helix</keyword>
<accession>A0A343TKT3</accession>
<keyword evidence="4" id="KW-1185">Reference proteome</keyword>
<dbReference type="InterPro" id="IPR051266">
    <property type="entry name" value="CLCR"/>
</dbReference>
<proteinExistence type="predicted"/>
<dbReference type="EMBL" id="CP025066">
    <property type="protein sequence ID" value="AUX09705.1"/>
    <property type="molecule type" value="Genomic_DNA"/>
</dbReference>
<dbReference type="Gene3D" id="3.40.50.410">
    <property type="entry name" value="von Willebrand factor, type A domain"/>
    <property type="match status" value="1"/>
</dbReference>
<evidence type="ECO:0000256" key="1">
    <source>
        <dbReference type="SAM" id="Phobius"/>
    </source>
</evidence>
<dbReference type="InterPro" id="IPR023833">
    <property type="entry name" value="Signal_pept_SipW-depend-type"/>
</dbReference>
<dbReference type="AlphaFoldDB" id="A0A343TKT3"/>
<keyword evidence="1" id="KW-0472">Membrane</keyword>
<keyword evidence="1" id="KW-0812">Transmembrane</keyword>
<dbReference type="Pfam" id="PF13519">
    <property type="entry name" value="VWA_2"/>
    <property type="match status" value="1"/>
</dbReference>
<sequence length="623" mass="67571">MADEAVRRRRWDSPDGETIMTNDNQSFGLSRRKVLAGLGMVGVASAGAGLGTTAYFSDEESFEGNTLTAGELDLLMDYRITYNGGPGRLEELQALYDDDPNYNPEVQVKEFPEGSGNYVLDQVPRRPDYPEPNDWVEAANVGVGENGEISGFEREELTDAGFPLFKLEDVKPGDYGEATISFHLFDNPAYMWMGGGLRENANNGVNDPEQATLDELGYEETTNDDPEDFAAWAEDEDALYYNVDGDWGGQLADAIEARVWYDDNCNNIFDEGGDGEPVDISLVIDVSGSMTYEIGNPDNVIGQGEGSRIAEARKAAIALANNLREDVGGSGLDDRLGVVTFGGIDEEEFGLTEASDVAAIVDDLEDLESYEVGQDDPPDAPFGISGTNIGAGLYGGRHMLDTQGTPDRRPVIILLGDGAPTWSYESEQVDGSTESGFPSYGEWQGWVRDDKLDAMADVGGNGAADDTISVADEIKDETDYLIITIGFGLEEVGQTGLARTTLVEIASPGDGDDGNKLFFESPADVDLVAIFAQIAQVVFGEKVIAEGSLREVLAVLEEGYALDSNQFTEGQDCFPPLLTRCVGFEWWLPTDVGNEVQTDSVMFDIDFYAEQCRHNDDPQNPFA</sequence>
<evidence type="ECO:0000259" key="2">
    <source>
        <dbReference type="PROSITE" id="PS50234"/>
    </source>
</evidence>
<organism evidence="3 4">
    <name type="scientific">Halalkaliarchaeum desulfuricum</name>
    <dbReference type="NCBI Taxonomy" id="2055893"/>
    <lineage>
        <taxon>Archaea</taxon>
        <taxon>Methanobacteriati</taxon>
        <taxon>Methanobacteriota</taxon>
        <taxon>Stenosarchaea group</taxon>
        <taxon>Halobacteria</taxon>
        <taxon>Halobacteriales</taxon>
        <taxon>Haloferacaceae</taxon>
        <taxon>Halalkaliarchaeum</taxon>
    </lineage>
</organism>
<name>A0A343TKT3_9EURY</name>
<dbReference type="InterPro" id="IPR002035">
    <property type="entry name" value="VWF_A"/>
</dbReference>
<dbReference type="SUPFAM" id="SSF53300">
    <property type="entry name" value="vWA-like"/>
    <property type="match status" value="1"/>
</dbReference>
<protein>
    <submittedName>
        <fullName evidence="3">von Willebrand factor type A</fullName>
    </submittedName>
</protein>
<dbReference type="PANTHER" id="PTHR10579:SF43">
    <property type="entry name" value="ZINC FINGER (C3HC4-TYPE RING FINGER) FAMILY PROTEIN"/>
    <property type="match status" value="1"/>
</dbReference>
<dbReference type="SMART" id="SM00327">
    <property type="entry name" value="VWA"/>
    <property type="match status" value="1"/>
</dbReference>
<dbReference type="KEGG" id="hdf:AArcSl_2080"/>
<reference evidence="4" key="1">
    <citation type="submission" date="2017-11" db="EMBL/GenBank/DDBJ databases">
        <title>Phenotypic and genomic properties of facultatively anaerobic sulfur-reducing natronoarchaea from hypersaline soda lakes.</title>
        <authorList>
            <person name="Sorokin D.Y."/>
            <person name="Kublanov I.V."/>
            <person name="Roman P."/>
            <person name="Sinninghe Damste J.S."/>
            <person name="Golyshin P.N."/>
            <person name="Rojo D."/>
            <person name="Ciordia S."/>
            <person name="Mena M.D.C."/>
            <person name="Ferrer M."/>
            <person name="Messina E."/>
            <person name="Smedile F."/>
            <person name="La Spada G."/>
            <person name="La Cono V."/>
            <person name="Yakimov M.M."/>
        </authorList>
    </citation>
    <scope>NUCLEOTIDE SEQUENCE [LARGE SCALE GENOMIC DNA]</scope>
    <source>
        <strain evidence="4">AArc-Sl</strain>
    </source>
</reference>
<gene>
    <name evidence="3" type="ORF">AArcSl_2080</name>
</gene>
<dbReference type="PROSITE" id="PS50234">
    <property type="entry name" value="VWFA"/>
    <property type="match status" value="1"/>
</dbReference>